<dbReference type="GeneID" id="20215716"/>
<reference evidence="3" key="3">
    <citation type="submission" date="2015-06" db="UniProtKB">
        <authorList>
            <consortium name="EnsemblMetazoa"/>
        </authorList>
    </citation>
    <scope>IDENTIFICATION</scope>
</reference>
<dbReference type="EMBL" id="KB096551">
    <property type="protein sequence ID" value="ESO04057.1"/>
    <property type="molecule type" value="Genomic_DNA"/>
</dbReference>
<evidence type="ECO:0000259" key="1">
    <source>
        <dbReference type="Pfam" id="PF05699"/>
    </source>
</evidence>
<dbReference type="AlphaFoldDB" id="T1G3R8"/>
<name>T1G3R8_HELRO</name>
<dbReference type="EnsemblMetazoa" id="HelroT79655">
    <property type="protein sequence ID" value="HelroP79655"/>
    <property type="gene ID" value="HelroG79655"/>
</dbReference>
<dbReference type="PANTHER" id="PTHR47611:SF3">
    <property type="entry name" value="HAT C-TERMINAL DIMERISATION DOMAIN-CONTAINING PROTEIN"/>
    <property type="match status" value="1"/>
</dbReference>
<dbReference type="InParanoid" id="T1G3R8"/>
<reference evidence="2 4" key="2">
    <citation type="journal article" date="2013" name="Nature">
        <title>Insights into bilaterian evolution from three spiralian genomes.</title>
        <authorList>
            <person name="Simakov O."/>
            <person name="Marletaz F."/>
            <person name="Cho S.J."/>
            <person name="Edsinger-Gonzales E."/>
            <person name="Havlak P."/>
            <person name="Hellsten U."/>
            <person name="Kuo D.H."/>
            <person name="Larsson T."/>
            <person name="Lv J."/>
            <person name="Arendt D."/>
            <person name="Savage R."/>
            <person name="Osoegawa K."/>
            <person name="de Jong P."/>
            <person name="Grimwood J."/>
            <person name="Chapman J.A."/>
            <person name="Shapiro H."/>
            <person name="Aerts A."/>
            <person name="Otillar R.P."/>
            <person name="Terry A.Y."/>
            <person name="Boore J.L."/>
            <person name="Grigoriev I.V."/>
            <person name="Lindberg D.R."/>
            <person name="Seaver E.C."/>
            <person name="Weisblat D.A."/>
            <person name="Putnam N.H."/>
            <person name="Rokhsar D.S."/>
        </authorList>
    </citation>
    <scope>NUCLEOTIDE SEQUENCE</scope>
</reference>
<accession>T1G3R8</accession>
<dbReference type="KEGG" id="hro:HELRODRAFT_79655"/>
<dbReference type="EMBL" id="AMQM01004457">
    <property type="status" value="NOT_ANNOTATED_CDS"/>
    <property type="molecule type" value="Genomic_DNA"/>
</dbReference>
<evidence type="ECO:0000313" key="4">
    <source>
        <dbReference type="Proteomes" id="UP000015101"/>
    </source>
</evidence>
<gene>
    <name evidence="3" type="primary">20215716</name>
    <name evidence="2" type="ORF">HELRODRAFT_79655</name>
</gene>
<dbReference type="HOGENOM" id="CLU_009123_17_0_1"/>
<dbReference type="SUPFAM" id="SSF53098">
    <property type="entry name" value="Ribonuclease H-like"/>
    <property type="match status" value="1"/>
</dbReference>
<dbReference type="OMA" id="MEEGHSN"/>
<dbReference type="Pfam" id="PF05699">
    <property type="entry name" value="Dimer_Tnp_hAT"/>
    <property type="match status" value="1"/>
</dbReference>
<evidence type="ECO:0000313" key="2">
    <source>
        <dbReference type="EMBL" id="ESO04057.1"/>
    </source>
</evidence>
<dbReference type="RefSeq" id="XP_009017993.1">
    <property type="nucleotide sequence ID" value="XM_009019745.1"/>
</dbReference>
<dbReference type="GO" id="GO:0046983">
    <property type="term" value="F:protein dimerization activity"/>
    <property type="evidence" value="ECO:0007669"/>
    <property type="project" value="InterPro"/>
</dbReference>
<proteinExistence type="predicted"/>
<dbReference type="CTD" id="20215716"/>
<feature type="domain" description="HAT C-terminal dimerisation" evidence="1">
    <location>
        <begin position="23"/>
        <end position="102"/>
    </location>
</feature>
<organism evidence="3 4">
    <name type="scientific">Helobdella robusta</name>
    <name type="common">Californian leech</name>
    <dbReference type="NCBI Taxonomy" id="6412"/>
    <lineage>
        <taxon>Eukaryota</taxon>
        <taxon>Metazoa</taxon>
        <taxon>Spiralia</taxon>
        <taxon>Lophotrochozoa</taxon>
        <taxon>Annelida</taxon>
        <taxon>Clitellata</taxon>
        <taxon>Hirudinea</taxon>
        <taxon>Rhynchobdellida</taxon>
        <taxon>Glossiphoniidae</taxon>
        <taxon>Helobdella</taxon>
    </lineage>
</organism>
<dbReference type="InterPro" id="IPR012337">
    <property type="entry name" value="RNaseH-like_sf"/>
</dbReference>
<dbReference type="PANTHER" id="PTHR47611">
    <property type="entry name" value="HAT DIMERISATION DOMAIN, C-TERMINAL"/>
    <property type="match status" value="1"/>
</dbReference>
<dbReference type="eggNOG" id="KOG1121">
    <property type="taxonomic scope" value="Eukaryota"/>
</dbReference>
<protein>
    <recommendedName>
        <fullName evidence="1">HAT C-terminal dimerisation domain-containing protein</fullName>
    </recommendedName>
</protein>
<reference evidence="4" key="1">
    <citation type="submission" date="2012-12" db="EMBL/GenBank/DDBJ databases">
        <authorList>
            <person name="Hellsten U."/>
            <person name="Grimwood J."/>
            <person name="Chapman J.A."/>
            <person name="Shapiro H."/>
            <person name="Aerts A."/>
            <person name="Otillar R.P."/>
            <person name="Terry A.Y."/>
            <person name="Boore J.L."/>
            <person name="Simakov O."/>
            <person name="Marletaz F."/>
            <person name="Cho S.-J."/>
            <person name="Edsinger-Gonzales E."/>
            <person name="Havlak P."/>
            <person name="Kuo D.-H."/>
            <person name="Larsson T."/>
            <person name="Lv J."/>
            <person name="Arendt D."/>
            <person name="Savage R."/>
            <person name="Osoegawa K."/>
            <person name="de Jong P."/>
            <person name="Lindberg D.R."/>
            <person name="Seaver E.C."/>
            <person name="Weisblat D.A."/>
            <person name="Putnam N.H."/>
            <person name="Grigoriev I.V."/>
            <person name="Rokhsar D.S."/>
        </authorList>
    </citation>
    <scope>NUCLEOTIDE SEQUENCE</scope>
</reference>
<evidence type="ECO:0000313" key="3">
    <source>
        <dbReference type="EnsemblMetazoa" id="HelroP79655"/>
    </source>
</evidence>
<dbReference type="InterPro" id="IPR008906">
    <property type="entry name" value="HATC_C_dom"/>
</dbReference>
<sequence>MEEIVQSSEANIQQQVAETIESEVDKYLLEPLLPRTENPLLWWKMNHKRFPSLAAVARVYLSAPPTSVPSERLFSVAGEVISDHRSSLLPENASKLIFFKYNKNLI</sequence>
<dbReference type="Proteomes" id="UP000015101">
    <property type="component" value="Unassembled WGS sequence"/>
</dbReference>
<dbReference type="OrthoDB" id="10023994at2759"/>
<keyword evidence="4" id="KW-1185">Reference proteome</keyword>